<dbReference type="EnsemblMetazoa" id="CLYHEMT005550.1">
    <property type="protein sequence ID" value="CLYHEMP005550.1"/>
    <property type="gene ID" value="CLYHEMG005550"/>
</dbReference>
<evidence type="ECO:0000313" key="33">
    <source>
        <dbReference type="EnsemblMetazoa" id="CLYHEMP005550.1"/>
    </source>
</evidence>
<comment type="catalytic activity">
    <reaction evidence="24">
        <text>an acyl-CoA + a 1,2-diacyl-sn-glycerol = a triacyl-sn-glycerol + CoA</text>
        <dbReference type="Rhea" id="RHEA:10868"/>
        <dbReference type="ChEBI" id="CHEBI:17815"/>
        <dbReference type="ChEBI" id="CHEBI:57287"/>
        <dbReference type="ChEBI" id="CHEBI:58342"/>
        <dbReference type="ChEBI" id="CHEBI:64615"/>
        <dbReference type="EC" id="2.3.1.20"/>
    </reaction>
    <physiologicalReaction direction="left-to-right" evidence="24">
        <dbReference type="Rhea" id="RHEA:10869"/>
    </physiologicalReaction>
</comment>
<evidence type="ECO:0000256" key="28">
    <source>
        <dbReference type="ARBA" id="ARBA00049549"/>
    </source>
</evidence>
<comment type="catalytic activity">
    <reaction evidence="19">
        <text>1-O-(9Z-octadecyl)-3-(9Z-octadecenoyl)-glycerol + (9Z)-octadecenoyl-CoA = 1-O-(9Z-octadecenyl)-2,3-di-(9Z-octadecenoyl)glycerol + CoA</text>
        <dbReference type="Rhea" id="RHEA:55344"/>
        <dbReference type="ChEBI" id="CHEBI:57287"/>
        <dbReference type="ChEBI" id="CHEBI:57387"/>
        <dbReference type="ChEBI" id="CHEBI:138735"/>
        <dbReference type="ChEBI" id="CHEBI:197429"/>
    </reaction>
    <physiologicalReaction direction="left-to-right" evidence="19">
        <dbReference type="Rhea" id="RHEA:55345"/>
    </physiologicalReaction>
</comment>
<evidence type="ECO:0000256" key="27">
    <source>
        <dbReference type="ARBA" id="ARBA00049168"/>
    </source>
</evidence>
<keyword evidence="16 29" id="KW-0012">Acyltransferase</keyword>
<dbReference type="PIRSF" id="PIRSF500231">
    <property type="entry name" value="Oat_dag"/>
    <property type="match status" value="1"/>
</dbReference>
<dbReference type="InterPro" id="IPR004299">
    <property type="entry name" value="MBOAT_fam"/>
</dbReference>
<proteinExistence type="inferred from homology"/>
<protein>
    <recommendedName>
        <fullName evidence="29">O-acyltransferase</fullName>
    </recommendedName>
</protein>
<evidence type="ECO:0000256" key="9">
    <source>
        <dbReference type="ARBA" id="ARBA00005175"/>
    </source>
</evidence>
<evidence type="ECO:0000256" key="11">
    <source>
        <dbReference type="ARBA" id="ARBA00022679"/>
    </source>
</evidence>
<feature type="transmembrane region" description="Helical" evidence="32">
    <location>
        <begin position="423"/>
        <end position="443"/>
    </location>
</feature>
<comment type="catalytic activity">
    <reaction evidence="27">
        <text>1-(9Z-octadecenoyl)-glycerol + (9Z)-octadecenoyl-CoA = 1,2-di-(9Z-octadecenoyl)-glycerol + CoA</text>
        <dbReference type="Rhea" id="RHEA:37915"/>
        <dbReference type="ChEBI" id="CHEBI:52323"/>
        <dbReference type="ChEBI" id="CHEBI:57287"/>
        <dbReference type="ChEBI" id="CHEBI:57387"/>
        <dbReference type="ChEBI" id="CHEBI:75342"/>
    </reaction>
    <physiologicalReaction direction="left-to-right" evidence="27">
        <dbReference type="Rhea" id="RHEA:37916"/>
    </physiologicalReaction>
</comment>
<feature type="active site" evidence="30">
    <location>
        <position position="435"/>
    </location>
</feature>
<reference evidence="33" key="1">
    <citation type="submission" date="2021-01" db="UniProtKB">
        <authorList>
            <consortium name="EnsemblMetazoa"/>
        </authorList>
    </citation>
    <scope>IDENTIFICATION</scope>
</reference>
<keyword evidence="13 29" id="KW-0256">Endoplasmic reticulum</keyword>
<evidence type="ECO:0000256" key="14">
    <source>
        <dbReference type="ARBA" id="ARBA00022989"/>
    </source>
</evidence>
<evidence type="ECO:0000256" key="15">
    <source>
        <dbReference type="ARBA" id="ARBA00023136"/>
    </source>
</evidence>
<evidence type="ECO:0000256" key="2">
    <source>
        <dbReference type="ARBA" id="ARBA00000633"/>
    </source>
</evidence>
<dbReference type="GO" id="GO:0019432">
    <property type="term" value="P:triglyceride biosynthetic process"/>
    <property type="evidence" value="ECO:0007669"/>
    <property type="project" value="InterPro"/>
</dbReference>
<feature type="transmembrane region" description="Helical" evidence="32">
    <location>
        <begin position="217"/>
        <end position="237"/>
    </location>
</feature>
<dbReference type="RefSeq" id="XP_066911181.1">
    <property type="nucleotide sequence ID" value="XM_067055080.1"/>
</dbReference>
<accession>A0A7M5WJS8</accession>
<sequence length="503" mass="59067">MTLKKQKSFSTLDQQTSQERRKVGKTLSSPNLKLDAKELGDELPSKHQQQNGSIQRKKSESGNQSPTARSPRDKKMEQKTERKHYLFNKLKKVHTDQPSFLSSSSGFDNYRGIINLCLLLLILSNFRLAVDNILKYGILVDPKFVLVAMEDPYNWPCTTLFLCSNVFIQICFSIEKALSEEKLSERFGLILNIFNLAMMILVPIVVVLVFIPLPWFATMTLCFYTGLFLKFVSYVSVNKWCREEKSGKRPKDPELKPTGPVLYPKNLNQQDLYYFVCAPTFCYELNFPRTKKIRKSFLIRRIAEGVFLSGLIIALAQQWVVPTVKNSMKSFQEMDFPRFFERMMKLAVPNHVIWLIFFYTYFHSILNILAEVLHFGDRVFYKDWWNSPNITYFWQNWNIPIHRWAKRHVYEPMLRNNYSKIQASLSVFFISAFFHEYVVSVPLRMLKPYAFLAMLMQVPLAIMTSFMKNPWGNFVVWLSLIIGQPLAIMMYYHDYLVEHHNLI</sequence>
<comment type="catalytic activity">
    <reaction evidence="21">
        <text>2,3-di-(9Z)-octadecenoyl-sn-glycerol + (9Z)-octadecenoyl-CoA = 1,2,3-tri-(9Z-octadecenoyl)-glycerol + CoA</text>
        <dbReference type="Rhea" id="RHEA:38439"/>
        <dbReference type="ChEBI" id="CHEBI:53753"/>
        <dbReference type="ChEBI" id="CHEBI:57287"/>
        <dbReference type="ChEBI" id="CHEBI:57387"/>
        <dbReference type="ChEBI" id="CHEBI:75824"/>
    </reaction>
    <physiologicalReaction direction="left-to-right" evidence="21">
        <dbReference type="Rhea" id="RHEA:38440"/>
    </physiologicalReaction>
</comment>
<evidence type="ECO:0000256" key="26">
    <source>
        <dbReference type="ARBA" id="ARBA00048907"/>
    </source>
</evidence>
<dbReference type="PIRSF" id="PIRSF000439">
    <property type="entry name" value="Oat_ACAT_DAG_ARE"/>
    <property type="match status" value="1"/>
</dbReference>
<comment type="catalytic activity">
    <reaction evidence="7">
        <text>all-trans-retinol + hexadecanoyl-CoA = all-trans-retinyl hexadecanoate + CoA</text>
        <dbReference type="Rhea" id="RHEA:38175"/>
        <dbReference type="ChEBI" id="CHEBI:17336"/>
        <dbReference type="ChEBI" id="CHEBI:17616"/>
        <dbReference type="ChEBI" id="CHEBI:57287"/>
        <dbReference type="ChEBI" id="CHEBI:57379"/>
    </reaction>
    <physiologicalReaction direction="left-to-right" evidence="7">
        <dbReference type="Rhea" id="RHEA:38176"/>
    </physiologicalReaction>
</comment>
<evidence type="ECO:0000256" key="24">
    <source>
        <dbReference type="ARBA" id="ARBA00048634"/>
    </source>
</evidence>
<evidence type="ECO:0000256" key="25">
    <source>
        <dbReference type="ARBA" id="ARBA00048728"/>
    </source>
</evidence>
<evidence type="ECO:0000256" key="10">
    <source>
        <dbReference type="ARBA" id="ARBA00009010"/>
    </source>
</evidence>
<evidence type="ECO:0000256" key="19">
    <source>
        <dbReference type="ARBA" id="ARBA00047609"/>
    </source>
</evidence>
<evidence type="ECO:0000256" key="30">
    <source>
        <dbReference type="PIRSR" id="PIRSR000439-1"/>
    </source>
</evidence>
<dbReference type="PANTHER" id="PTHR10408:SF7">
    <property type="entry name" value="DIACYLGLYCEROL O-ACYLTRANSFERASE 1"/>
    <property type="match status" value="1"/>
</dbReference>
<comment type="catalytic activity">
    <reaction evidence="20">
        <text>1-O-(9Z-octadecenyl)-glycerol + (9Z)-octadecenoyl-CoA = 1-O-(9Z-octadecyl)-3-(9Z-octadecenoyl)-glycerol + CoA</text>
        <dbReference type="Rhea" id="RHEA:55340"/>
        <dbReference type="ChEBI" id="CHEBI:34116"/>
        <dbReference type="ChEBI" id="CHEBI:57287"/>
        <dbReference type="ChEBI" id="CHEBI:57387"/>
        <dbReference type="ChEBI" id="CHEBI:197429"/>
    </reaction>
    <physiologicalReaction direction="left-to-right" evidence="20">
        <dbReference type="Rhea" id="RHEA:55341"/>
    </physiologicalReaction>
</comment>
<comment type="catalytic activity">
    <reaction evidence="6">
        <text>1,2-di-(9Z-octadecenoyl)-sn-glycerol + hexadecanoyl-CoA = 1,2-di-(9Z)-octadecenoyl-3-hexadecanoyl-sn-glycerol + CoA</text>
        <dbReference type="Rhea" id="RHEA:38163"/>
        <dbReference type="ChEBI" id="CHEBI:52333"/>
        <dbReference type="ChEBI" id="CHEBI:57287"/>
        <dbReference type="ChEBI" id="CHEBI:57379"/>
        <dbReference type="ChEBI" id="CHEBI:75583"/>
    </reaction>
    <physiologicalReaction direction="left-to-right" evidence="6">
        <dbReference type="Rhea" id="RHEA:38164"/>
    </physiologicalReaction>
</comment>
<dbReference type="AlphaFoldDB" id="A0A7M5WJS8"/>
<evidence type="ECO:0000256" key="13">
    <source>
        <dbReference type="ARBA" id="ARBA00022824"/>
    </source>
</evidence>
<keyword evidence="11 29" id="KW-0808">Transferase</keyword>
<dbReference type="PANTHER" id="PTHR10408">
    <property type="entry name" value="STEROL O-ACYLTRANSFERASE"/>
    <property type="match status" value="1"/>
</dbReference>
<keyword evidence="14 32" id="KW-1133">Transmembrane helix</keyword>
<comment type="catalytic activity">
    <reaction evidence="5">
        <text>2-(9Z-octadecenoyl)-glycerol + hexadecanoyl-CoA = 1-hexadecanoyl-2-(9Z-octadecenoyl)-sn-glycerol + CoA</text>
        <dbReference type="Rhea" id="RHEA:38071"/>
        <dbReference type="ChEBI" id="CHEBI:57287"/>
        <dbReference type="ChEBI" id="CHEBI:57379"/>
        <dbReference type="ChEBI" id="CHEBI:73990"/>
        <dbReference type="ChEBI" id="CHEBI:75466"/>
    </reaction>
    <physiologicalReaction direction="left-to-right" evidence="5">
        <dbReference type="Rhea" id="RHEA:38072"/>
    </physiologicalReaction>
</comment>
<feature type="region of interest" description="Disordered" evidence="31">
    <location>
        <begin position="1"/>
        <end position="80"/>
    </location>
</feature>
<comment type="subcellular location">
    <subcellularLocation>
        <location evidence="8 29">Endoplasmic reticulum membrane</location>
        <topology evidence="8 29">Multi-pass membrane protein</topology>
    </subcellularLocation>
</comment>
<comment type="catalytic activity">
    <reaction evidence="25">
        <text>1,2-di-(9Z-octadecenoyl)-glycerol + (9Z)-octadecenoate + H(+) = 1,2,3-tri-(9Z-octadecenoyl)-glycerol + H2O</text>
        <dbReference type="Rhea" id="RHEA:38379"/>
        <dbReference type="ChEBI" id="CHEBI:15377"/>
        <dbReference type="ChEBI" id="CHEBI:15378"/>
        <dbReference type="ChEBI" id="CHEBI:30823"/>
        <dbReference type="ChEBI" id="CHEBI:52323"/>
        <dbReference type="ChEBI" id="CHEBI:53753"/>
    </reaction>
    <physiologicalReaction direction="left-to-right" evidence="25">
        <dbReference type="Rhea" id="RHEA:38380"/>
    </physiologicalReaction>
</comment>
<dbReference type="GO" id="GO:0005789">
    <property type="term" value="C:endoplasmic reticulum membrane"/>
    <property type="evidence" value="ECO:0007669"/>
    <property type="project" value="UniProtKB-SubCell"/>
</dbReference>
<dbReference type="Pfam" id="PF03062">
    <property type="entry name" value="MBOAT"/>
    <property type="match status" value="1"/>
</dbReference>
<comment type="catalytic activity">
    <reaction evidence="22">
        <text>2-(9Z-octadecenoyl)-glycerol + (9Z)-octadecenoyl-CoA = 1,2-di-(9Z-octadecenoyl)-sn-glycerol + CoA</text>
        <dbReference type="Rhea" id="RHEA:37911"/>
        <dbReference type="ChEBI" id="CHEBI:52333"/>
        <dbReference type="ChEBI" id="CHEBI:57287"/>
        <dbReference type="ChEBI" id="CHEBI:57387"/>
        <dbReference type="ChEBI" id="CHEBI:73990"/>
    </reaction>
    <physiologicalReaction direction="left-to-right" evidence="22">
        <dbReference type="Rhea" id="RHEA:37912"/>
    </physiologicalReaction>
</comment>
<dbReference type="GeneID" id="136798466"/>
<evidence type="ECO:0000313" key="34">
    <source>
        <dbReference type="Proteomes" id="UP000594262"/>
    </source>
</evidence>
<evidence type="ECO:0000256" key="6">
    <source>
        <dbReference type="ARBA" id="ARBA00001349"/>
    </source>
</evidence>
<evidence type="ECO:0000256" key="7">
    <source>
        <dbReference type="ARBA" id="ARBA00001764"/>
    </source>
</evidence>
<comment type="catalytic activity">
    <reaction evidence="23">
        <text>1-octadecanoyl-2-(5Z,8Z,11Z,14Z-eicosatetraenoyl)-sn-glycerol + (9Z)-octadecenoyl-CoA = 1-octadecanoyl-2-(5Z,8Z,11Z,14Z)-eicosatetraenoyl-3-(9Z)-octadecenoyl-sn-glycerol + CoA</text>
        <dbReference type="Rhea" id="RHEA:38307"/>
        <dbReference type="ChEBI" id="CHEBI:57287"/>
        <dbReference type="ChEBI" id="CHEBI:57387"/>
        <dbReference type="ChEBI" id="CHEBI:75728"/>
        <dbReference type="ChEBI" id="CHEBI:75729"/>
    </reaction>
    <physiologicalReaction direction="left-to-right" evidence="23">
        <dbReference type="Rhea" id="RHEA:38308"/>
    </physiologicalReaction>
</comment>
<evidence type="ECO:0000256" key="16">
    <source>
        <dbReference type="ARBA" id="ARBA00023315"/>
    </source>
</evidence>
<evidence type="ECO:0000256" key="1">
    <source>
        <dbReference type="ARBA" id="ARBA00000174"/>
    </source>
</evidence>
<dbReference type="GO" id="GO:0004144">
    <property type="term" value="F:diacylglycerol O-acyltransferase activity"/>
    <property type="evidence" value="ECO:0007669"/>
    <property type="project" value="UniProtKB-EC"/>
</dbReference>
<comment type="catalytic activity">
    <reaction evidence="4">
        <text>hexadecane-1,2-diol + 2 hexadecanoyl-CoA = 1,2-O,O-dihexadecanoyl-1,2-hexadecanediol + 2 CoA</text>
        <dbReference type="Rhea" id="RHEA:38211"/>
        <dbReference type="ChEBI" id="CHEBI:57287"/>
        <dbReference type="ChEBI" id="CHEBI:57379"/>
        <dbReference type="ChEBI" id="CHEBI:75586"/>
        <dbReference type="ChEBI" id="CHEBI:75608"/>
    </reaction>
    <physiologicalReaction direction="left-to-right" evidence="4">
        <dbReference type="Rhea" id="RHEA:38212"/>
    </physiologicalReaction>
</comment>
<feature type="compositionally biased region" description="Basic and acidic residues" evidence="31">
    <location>
        <begin position="34"/>
        <end position="45"/>
    </location>
</feature>
<evidence type="ECO:0000256" key="4">
    <source>
        <dbReference type="ARBA" id="ARBA00001118"/>
    </source>
</evidence>
<evidence type="ECO:0000256" key="18">
    <source>
        <dbReference type="ARBA" id="ARBA00047367"/>
    </source>
</evidence>
<comment type="catalytic activity">
    <reaction evidence="2">
        <text>all-trans-retinol + an acyl-CoA = an all-trans-retinyl ester + CoA</text>
        <dbReference type="Rhea" id="RHEA:11488"/>
        <dbReference type="ChEBI" id="CHEBI:17336"/>
        <dbReference type="ChEBI" id="CHEBI:57287"/>
        <dbReference type="ChEBI" id="CHEBI:58342"/>
        <dbReference type="ChEBI" id="CHEBI:63410"/>
        <dbReference type="EC" id="2.3.1.76"/>
    </reaction>
    <physiologicalReaction direction="left-to-right" evidence="2">
        <dbReference type="Rhea" id="RHEA:11489"/>
    </physiologicalReaction>
</comment>
<evidence type="ECO:0000256" key="21">
    <source>
        <dbReference type="ARBA" id="ARBA00048096"/>
    </source>
</evidence>
<evidence type="ECO:0000256" key="5">
    <source>
        <dbReference type="ARBA" id="ARBA00001313"/>
    </source>
</evidence>
<comment type="similarity">
    <text evidence="10 29">Belongs to the membrane-bound acyltransferase family. Sterol o-acyltransferase subfamily.</text>
</comment>
<evidence type="ECO:0000256" key="32">
    <source>
        <dbReference type="SAM" id="Phobius"/>
    </source>
</evidence>
<comment type="subunit">
    <text evidence="17">Homodimer or homotetramer; both forms have similar enzymatic activities.</text>
</comment>
<feature type="transmembrane region" description="Helical" evidence="32">
    <location>
        <begin position="298"/>
        <end position="320"/>
    </location>
</feature>
<name>A0A7M5WJS8_9CNID</name>
<evidence type="ECO:0000256" key="29">
    <source>
        <dbReference type="PIRNR" id="PIRNR000439"/>
    </source>
</evidence>
<evidence type="ECO:0000256" key="12">
    <source>
        <dbReference type="ARBA" id="ARBA00022692"/>
    </source>
</evidence>
<dbReference type="InterPro" id="IPR027251">
    <property type="entry name" value="Diacylglycerol_acylTrfase1"/>
</dbReference>
<evidence type="ECO:0000256" key="23">
    <source>
        <dbReference type="ARBA" id="ARBA00048614"/>
    </source>
</evidence>
<comment type="catalytic activity">
    <reaction evidence="28">
        <text>1,3-di-(9Z-octadecenoyl)-glycerol + (9Z)-octadecenoyl-CoA = 1,2,3-tri-(9Z-octadecenoyl)-glycerol + CoA</text>
        <dbReference type="Rhea" id="RHEA:38435"/>
        <dbReference type="ChEBI" id="CHEBI:53753"/>
        <dbReference type="ChEBI" id="CHEBI:57287"/>
        <dbReference type="ChEBI" id="CHEBI:57387"/>
        <dbReference type="ChEBI" id="CHEBI:75735"/>
    </reaction>
    <physiologicalReaction direction="left-to-right" evidence="28">
        <dbReference type="Rhea" id="RHEA:38436"/>
    </physiologicalReaction>
</comment>
<comment type="catalytic activity">
    <reaction evidence="18">
        <text>1,2-di-(9Z-octadecenoyl)-sn-glycerol + (9Z)-octadecenoyl-CoA = 1,2,3-tri-(9Z-octadecenoyl)-glycerol + CoA</text>
        <dbReference type="Rhea" id="RHEA:38219"/>
        <dbReference type="ChEBI" id="CHEBI:52333"/>
        <dbReference type="ChEBI" id="CHEBI:53753"/>
        <dbReference type="ChEBI" id="CHEBI:57287"/>
        <dbReference type="ChEBI" id="CHEBI:57387"/>
    </reaction>
    <physiologicalReaction direction="left-to-right" evidence="18">
        <dbReference type="Rhea" id="RHEA:38220"/>
    </physiologicalReaction>
</comment>
<feature type="transmembrane region" description="Helical" evidence="32">
    <location>
        <begin position="474"/>
        <end position="492"/>
    </location>
</feature>
<feature type="transmembrane region" description="Helical" evidence="32">
    <location>
        <begin position="352"/>
        <end position="373"/>
    </location>
</feature>
<comment type="pathway">
    <text evidence="9">Lipid metabolism; glycerolipid metabolism.</text>
</comment>
<dbReference type="OrthoDB" id="10039049at2759"/>
<evidence type="ECO:0000256" key="17">
    <source>
        <dbReference type="ARBA" id="ARBA00023610"/>
    </source>
</evidence>
<feature type="compositionally biased region" description="Polar residues" evidence="31">
    <location>
        <begin position="8"/>
        <end position="17"/>
    </location>
</feature>
<dbReference type="InterPro" id="IPR014371">
    <property type="entry name" value="Oat_ACAT_DAG_ARE"/>
</dbReference>
<evidence type="ECO:0000256" key="20">
    <source>
        <dbReference type="ARBA" id="ARBA00047807"/>
    </source>
</evidence>
<comment type="catalytic activity">
    <reaction evidence="1">
        <text>hexadecane-1,2-diol + hexadecanoyl-CoA = 2-hydroxyhexadecyl hexadecanoate + CoA</text>
        <dbReference type="Rhea" id="RHEA:38171"/>
        <dbReference type="ChEBI" id="CHEBI:57287"/>
        <dbReference type="ChEBI" id="CHEBI:57379"/>
        <dbReference type="ChEBI" id="CHEBI:75586"/>
        <dbReference type="ChEBI" id="CHEBI:75587"/>
    </reaction>
    <physiologicalReaction direction="left-to-right" evidence="1">
        <dbReference type="Rhea" id="RHEA:38172"/>
    </physiologicalReaction>
</comment>
<feature type="transmembrane region" description="Helical" evidence="32">
    <location>
        <begin position="187"/>
        <end position="211"/>
    </location>
</feature>
<evidence type="ECO:0000256" key="8">
    <source>
        <dbReference type="ARBA" id="ARBA00004477"/>
    </source>
</evidence>
<comment type="catalytic activity">
    <reaction evidence="26">
        <text>hexadecan-1-ol + hexadecanoyl-CoA = hexadecyl hexadecanoate + CoA</text>
        <dbReference type="Rhea" id="RHEA:38167"/>
        <dbReference type="ChEBI" id="CHEBI:16125"/>
        <dbReference type="ChEBI" id="CHEBI:57287"/>
        <dbReference type="ChEBI" id="CHEBI:57379"/>
        <dbReference type="ChEBI" id="CHEBI:75584"/>
    </reaction>
    <physiologicalReaction direction="left-to-right" evidence="26">
        <dbReference type="Rhea" id="RHEA:38168"/>
    </physiologicalReaction>
</comment>
<dbReference type="Proteomes" id="UP000594262">
    <property type="component" value="Unplaced"/>
</dbReference>
<evidence type="ECO:0000256" key="22">
    <source>
        <dbReference type="ARBA" id="ARBA00048135"/>
    </source>
</evidence>
<keyword evidence="12 32" id="KW-0812">Transmembrane</keyword>
<feature type="transmembrane region" description="Helical" evidence="32">
    <location>
        <begin position="449"/>
        <end position="467"/>
    </location>
</feature>
<comment type="catalytic activity">
    <reaction evidence="3">
        <text>13-cis-retinol + hexadecanoyl-CoA = 13-cis-retinyl hexadecanoate + CoA</text>
        <dbReference type="Rhea" id="RHEA:55296"/>
        <dbReference type="ChEBI" id="CHEBI:45479"/>
        <dbReference type="ChEBI" id="CHEBI:57287"/>
        <dbReference type="ChEBI" id="CHEBI:57379"/>
        <dbReference type="ChEBI" id="CHEBI:138722"/>
    </reaction>
    <physiologicalReaction direction="left-to-right" evidence="3">
        <dbReference type="Rhea" id="RHEA:55297"/>
    </physiologicalReaction>
</comment>
<feature type="compositionally biased region" description="Basic and acidic residues" evidence="31">
    <location>
        <begin position="70"/>
        <end position="80"/>
    </location>
</feature>
<dbReference type="UniPathway" id="UPA00230"/>
<keyword evidence="15 29" id="KW-0472">Membrane</keyword>
<organism evidence="33 34">
    <name type="scientific">Clytia hemisphaerica</name>
    <dbReference type="NCBI Taxonomy" id="252671"/>
    <lineage>
        <taxon>Eukaryota</taxon>
        <taxon>Metazoa</taxon>
        <taxon>Cnidaria</taxon>
        <taxon>Hydrozoa</taxon>
        <taxon>Hydroidolina</taxon>
        <taxon>Leptothecata</taxon>
        <taxon>Obeliida</taxon>
        <taxon>Clytiidae</taxon>
        <taxon>Clytia</taxon>
    </lineage>
</organism>
<evidence type="ECO:0000256" key="31">
    <source>
        <dbReference type="SAM" id="MobiDB-lite"/>
    </source>
</evidence>
<dbReference type="GO" id="GO:0050252">
    <property type="term" value="F:retinol O-fatty-acyltransferase activity"/>
    <property type="evidence" value="ECO:0007669"/>
    <property type="project" value="UniProtKB-EC"/>
</dbReference>
<keyword evidence="34" id="KW-1185">Reference proteome</keyword>
<evidence type="ECO:0000256" key="3">
    <source>
        <dbReference type="ARBA" id="ARBA00000895"/>
    </source>
</evidence>